<organism evidence="6 7">
    <name type="scientific">Georgenia halophila</name>
    <dbReference type="NCBI Taxonomy" id="620889"/>
    <lineage>
        <taxon>Bacteria</taxon>
        <taxon>Bacillati</taxon>
        <taxon>Actinomycetota</taxon>
        <taxon>Actinomycetes</taxon>
        <taxon>Micrococcales</taxon>
        <taxon>Bogoriellaceae</taxon>
        <taxon>Georgenia</taxon>
    </lineage>
</organism>
<evidence type="ECO:0000256" key="1">
    <source>
        <dbReference type="ARBA" id="ARBA00008987"/>
    </source>
</evidence>
<dbReference type="SUPFAM" id="SSF48452">
    <property type="entry name" value="TPR-like"/>
    <property type="match status" value="1"/>
</dbReference>
<comment type="caution">
    <text evidence="6">The sequence shown here is derived from an EMBL/GenBank/DDBJ whole genome shotgun (WGS) entry which is preliminary data.</text>
</comment>
<dbReference type="Pfam" id="PF14561">
    <property type="entry name" value="TPR_20"/>
    <property type="match status" value="1"/>
</dbReference>
<reference evidence="6" key="1">
    <citation type="journal article" date="2014" name="Int. J. Syst. Evol. Microbiol.">
        <title>Complete genome of a new Firmicutes species belonging to the dominant human colonic microbiota ('Ruminococcus bicirculans') reveals two chromosomes and a selective capacity to utilize plant glucans.</title>
        <authorList>
            <consortium name="NISC Comparative Sequencing Program"/>
            <person name="Wegmann U."/>
            <person name="Louis P."/>
            <person name="Goesmann A."/>
            <person name="Henrissat B."/>
            <person name="Duncan S.H."/>
            <person name="Flint H.J."/>
        </authorList>
    </citation>
    <scope>NUCLEOTIDE SEQUENCE</scope>
    <source>
        <strain evidence="6">JCM 17810</strain>
    </source>
</reference>
<evidence type="ECO:0000256" key="2">
    <source>
        <dbReference type="ARBA" id="ARBA00023284"/>
    </source>
</evidence>
<evidence type="ECO:0000313" key="7">
    <source>
        <dbReference type="Proteomes" id="UP001500622"/>
    </source>
</evidence>
<dbReference type="Gene3D" id="1.25.40.10">
    <property type="entry name" value="Tetratricopeptide repeat domain"/>
    <property type="match status" value="1"/>
</dbReference>
<dbReference type="InterPro" id="IPR013766">
    <property type="entry name" value="Thioredoxin_domain"/>
</dbReference>
<feature type="domain" description="Thioredoxin" evidence="4">
    <location>
        <begin position="30"/>
        <end position="155"/>
    </location>
</feature>
<reference evidence="7" key="2">
    <citation type="journal article" date="2019" name="Int. J. Syst. Evol. Microbiol.">
        <title>The Global Catalogue of Microorganisms (GCM) 10K type strain sequencing project: providing services to taxonomists for standard genome sequencing and annotation.</title>
        <authorList>
            <consortium name="The Broad Institute Genomics Platform"/>
            <consortium name="The Broad Institute Genome Sequencing Center for Infectious Disease"/>
            <person name="Wu L."/>
            <person name="Ma J."/>
        </authorList>
    </citation>
    <scope>NUCLEOTIDE SEQUENCE [LARGE SCALE GENOMIC DNA]</scope>
    <source>
        <strain evidence="7">JCM 17810</strain>
    </source>
</reference>
<dbReference type="PANTHER" id="PTHR45663:SF11">
    <property type="entry name" value="GEO12009P1"/>
    <property type="match status" value="1"/>
</dbReference>
<dbReference type="EMBL" id="BAABGN010000002">
    <property type="protein sequence ID" value="GAA4416552.1"/>
    <property type="molecule type" value="Genomic_DNA"/>
</dbReference>
<feature type="region of interest" description="Disordered" evidence="3">
    <location>
        <begin position="164"/>
        <end position="184"/>
    </location>
</feature>
<dbReference type="Gene3D" id="3.40.30.10">
    <property type="entry name" value="Glutaredoxin"/>
    <property type="match status" value="1"/>
</dbReference>
<proteinExistence type="inferred from homology"/>
<protein>
    <submittedName>
        <fullName evidence="6">Tetratricopeptide repeat protein</fullName>
    </submittedName>
</protein>
<accession>A0ABP8L142</accession>
<reference evidence="6" key="3">
    <citation type="submission" date="2023-12" db="EMBL/GenBank/DDBJ databases">
        <authorList>
            <person name="Sun Q."/>
            <person name="Inoue M."/>
        </authorList>
    </citation>
    <scope>NUCLEOTIDE SEQUENCE</scope>
    <source>
        <strain evidence="6">JCM 17810</strain>
    </source>
</reference>
<dbReference type="RefSeq" id="WP_345214816.1">
    <property type="nucleotide sequence ID" value="NZ_BAABGN010000002.1"/>
</dbReference>
<feature type="region of interest" description="Disordered" evidence="3">
    <location>
        <begin position="1"/>
        <end position="43"/>
    </location>
</feature>
<gene>
    <name evidence="5" type="ORF">GCM10023169_03950</name>
    <name evidence="6" type="ORF">GCM10023169_11560</name>
</gene>
<dbReference type="EMBL" id="BAABGN010000004">
    <property type="protein sequence ID" value="GAA4420130.1"/>
    <property type="molecule type" value="Genomic_DNA"/>
</dbReference>
<sequence>MSQPTSGMNLHGAVDLSALAQSRPGQAGNGGAPGAGPGAPAGASVPGELVIDVTEATFGDLVQRSSQVPVLVNLTSARSAASAELTPVLEKLAREYGGRFQLANIDADNNAQVAGAFQVESLPTVVAVVGGRPVPLFQGAYPEDQLRQVLDEVLKLAAQSGVTGVLQPSGEPAEGAEQEPEEPPLPPLHAEAMAAIESGDLAAAEEAYTKALKQNPADGEAHAALLQVQLIRRVEARDPDEVLASAAEAAPSDLEVQLSAADVEATTGQFGAAFERLLAVVGATAGEDRDRARVRLVELFEIAGPTNPEVGPARRALASALY</sequence>
<keyword evidence="7" id="KW-1185">Reference proteome</keyword>
<dbReference type="PROSITE" id="PS51352">
    <property type="entry name" value="THIOREDOXIN_2"/>
    <property type="match status" value="1"/>
</dbReference>
<dbReference type="PANTHER" id="PTHR45663">
    <property type="entry name" value="GEO12009P1"/>
    <property type="match status" value="1"/>
</dbReference>
<dbReference type="InterPro" id="IPR036249">
    <property type="entry name" value="Thioredoxin-like_sf"/>
</dbReference>
<name>A0ABP8L142_9MICO</name>
<dbReference type="CDD" id="cd02956">
    <property type="entry name" value="ybbN"/>
    <property type="match status" value="1"/>
</dbReference>
<keyword evidence="2" id="KW-0676">Redox-active center</keyword>
<dbReference type="Pfam" id="PF00085">
    <property type="entry name" value="Thioredoxin"/>
    <property type="match status" value="1"/>
</dbReference>
<evidence type="ECO:0000313" key="6">
    <source>
        <dbReference type="EMBL" id="GAA4420130.1"/>
    </source>
</evidence>
<evidence type="ECO:0000313" key="5">
    <source>
        <dbReference type="EMBL" id="GAA4416552.1"/>
    </source>
</evidence>
<evidence type="ECO:0000259" key="4">
    <source>
        <dbReference type="PROSITE" id="PS51352"/>
    </source>
</evidence>
<dbReference type="Proteomes" id="UP001500622">
    <property type="component" value="Unassembled WGS sequence"/>
</dbReference>
<comment type="similarity">
    <text evidence="1">Belongs to the thioredoxin family.</text>
</comment>
<feature type="compositionally biased region" description="Gly residues" evidence="3">
    <location>
        <begin position="27"/>
        <end position="39"/>
    </location>
</feature>
<dbReference type="SUPFAM" id="SSF52833">
    <property type="entry name" value="Thioredoxin-like"/>
    <property type="match status" value="1"/>
</dbReference>
<dbReference type="InterPro" id="IPR011990">
    <property type="entry name" value="TPR-like_helical_dom_sf"/>
</dbReference>
<evidence type="ECO:0000256" key="3">
    <source>
        <dbReference type="SAM" id="MobiDB-lite"/>
    </source>
</evidence>